<dbReference type="Proteomes" id="UP000239352">
    <property type="component" value="Unassembled WGS sequence"/>
</dbReference>
<evidence type="ECO:0000256" key="8">
    <source>
        <dbReference type="ARBA" id="ARBA00022801"/>
    </source>
</evidence>
<organism evidence="12 13">
    <name type="scientific">Actinopolyspora mortivallis</name>
    <dbReference type="NCBI Taxonomy" id="33906"/>
    <lineage>
        <taxon>Bacteria</taxon>
        <taxon>Bacillati</taxon>
        <taxon>Actinomycetota</taxon>
        <taxon>Actinomycetes</taxon>
        <taxon>Actinopolysporales</taxon>
        <taxon>Actinopolysporaceae</taxon>
        <taxon>Actinopolyspora</taxon>
    </lineage>
</organism>
<dbReference type="EC" id="3.2.1.17" evidence="4"/>
<dbReference type="InParanoid" id="A0A2T0GRE9"/>
<accession>A0A2T0GRE9</accession>
<dbReference type="AlphaFoldDB" id="A0A2T0GRE9"/>
<gene>
    <name evidence="12" type="ORF">CEP50_19480</name>
</gene>
<dbReference type="FunFam" id="3.20.20.80:FF:000060">
    <property type="entry name" value="Lysozyme M1"/>
    <property type="match status" value="1"/>
</dbReference>
<evidence type="ECO:0000313" key="13">
    <source>
        <dbReference type="Proteomes" id="UP000239352"/>
    </source>
</evidence>
<protein>
    <recommendedName>
        <fullName evidence="4">lysozyme</fullName>
        <ecNumber evidence="4">3.2.1.17</ecNumber>
    </recommendedName>
</protein>
<reference evidence="12 13" key="1">
    <citation type="submission" date="2018-03" db="EMBL/GenBank/DDBJ databases">
        <title>Actinopolyspora mortivallis from Sahara, screening for active biomolecules.</title>
        <authorList>
            <person name="Selama O."/>
            <person name="Wellington E.M.H."/>
            <person name="Hacene H."/>
        </authorList>
    </citation>
    <scope>NUCLEOTIDE SEQUENCE [LARGE SCALE GENOMIC DNA]</scope>
    <source>
        <strain evidence="12 13">M5A</strain>
    </source>
</reference>
<sequence>AHPTPRGDGVPSVAGPVVRGMDVSGHQGRVDWRAAWRAGARFAYVKATEGTGFRSSTHRAQYRGARAVGMLRGSYHFARPDLSAAAPQARFFVANGGDWKPDGHTLPGVVDIEYNPYGPDDCYGLGPAEMSQWIAEFSDTYRALTGRFPMIYTTRHWWNTCTGGNTGFAGNNPLWVARYGPRVGELPAGWARHTMWQYDNEGVLPGDQNLFQGDAAALRRFATGSPRQRAAARQAPR</sequence>
<dbReference type="InterPro" id="IPR017853">
    <property type="entry name" value="GH"/>
</dbReference>
<dbReference type="GO" id="GO:0016998">
    <property type="term" value="P:cell wall macromolecule catabolic process"/>
    <property type="evidence" value="ECO:0007669"/>
    <property type="project" value="InterPro"/>
</dbReference>
<keyword evidence="7" id="KW-0081">Bacteriolytic enzyme</keyword>
<dbReference type="Gene3D" id="3.20.20.80">
    <property type="entry name" value="Glycosidases"/>
    <property type="match status" value="1"/>
</dbReference>
<keyword evidence="5" id="KW-0964">Secreted</keyword>
<evidence type="ECO:0000256" key="11">
    <source>
        <dbReference type="ARBA" id="ARBA00055588"/>
    </source>
</evidence>
<dbReference type="GO" id="GO:0016052">
    <property type="term" value="P:carbohydrate catabolic process"/>
    <property type="evidence" value="ECO:0007669"/>
    <property type="project" value="TreeGrafter"/>
</dbReference>
<dbReference type="GO" id="GO:0042742">
    <property type="term" value="P:defense response to bacterium"/>
    <property type="evidence" value="ECO:0007669"/>
    <property type="project" value="UniProtKB-KW"/>
</dbReference>
<evidence type="ECO:0000256" key="4">
    <source>
        <dbReference type="ARBA" id="ARBA00012732"/>
    </source>
</evidence>
<dbReference type="PROSITE" id="PS51904">
    <property type="entry name" value="GLYCOSYL_HYDROL_F25_2"/>
    <property type="match status" value="1"/>
</dbReference>
<dbReference type="InterPro" id="IPR018077">
    <property type="entry name" value="Glyco_hydro_fam25_subgr"/>
</dbReference>
<dbReference type="PANTHER" id="PTHR34135:SF2">
    <property type="entry name" value="LYSOZYME"/>
    <property type="match status" value="1"/>
</dbReference>
<dbReference type="SUPFAM" id="SSF51445">
    <property type="entry name" value="(Trans)glycosidases"/>
    <property type="match status" value="1"/>
</dbReference>
<dbReference type="GO" id="GO:0009253">
    <property type="term" value="P:peptidoglycan catabolic process"/>
    <property type="evidence" value="ECO:0007669"/>
    <property type="project" value="InterPro"/>
</dbReference>
<dbReference type="PANTHER" id="PTHR34135">
    <property type="entry name" value="LYSOZYME"/>
    <property type="match status" value="1"/>
</dbReference>
<comment type="caution">
    <text evidence="12">The sequence shown here is derived from an EMBL/GenBank/DDBJ whole genome shotgun (WGS) entry which is preliminary data.</text>
</comment>
<dbReference type="GO" id="GO:0003796">
    <property type="term" value="F:lysozyme activity"/>
    <property type="evidence" value="ECO:0007669"/>
    <property type="project" value="UniProtKB-EC"/>
</dbReference>
<evidence type="ECO:0000256" key="9">
    <source>
        <dbReference type="ARBA" id="ARBA00023157"/>
    </source>
</evidence>
<keyword evidence="13" id="KW-1185">Reference proteome</keyword>
<proteinExistence type="inferred from homology"/>
<dbReference type="CDD" id="cd06412">
    <property type="entry name" value="GH25_CH-type"/>
    <property type="match status" value="1"/>
</dbReference>
<name>A0A2T0GRE9_ACTMO</name>
<evidence type="ECO:0000256" key="1">
    <source>
        <dbReference type="ARBA" id="ARBA00000632"/>
    </source>
</evidence>
<evidence type="ECO:0000256" key="3">
    <source>
        <dbReference type="ARBA" id="ARBA00010646"/>
    </source>
</evidence>
<dbReference type="EMBL" id="PVSR01000069">
    <property type="protein sequence ID" value="PRW61667.1"/>
    <property type="molecule type" value="Genomic_DNA"/>
</dbReference>
<keyword evidence="8 12" id="KW-0378">Hydrolase</keyword>
<evidence type="ECO:0000256" key="10">
    <source>
        <dbReference type="ARBA" id="ARBA00023295"/>
    </source>
</evidence>
<comment type="catalytic activity">
    <reaction evidence="1">
        <text>Hydrolysis of (1-&gt;4)-beta-linkages between N-acetylmuramic acid and N-acetyl-D-glucosamine residues in a peptidoglycan and between N-acetyl-D-glucosamine residues in chitodextrins.</text>
        <dbReference type="EC" id="3.2.1.17"/>
    </reaction>
</comment>
<evidence type="ECO:0000256" key="2">
    <source>
        <dbReference type="ARBA" id="ARBA00004613"/>
    </source>
</evidence>
<evidence type="ECO:0000256" key="5">
    <source>
        <dbReference type="ARBA" id="ARBA00022525"/>
    </source>
</evidence>
<keyword evidence="6" id="KW-0929">Antimicrobial</keyword>
<dbReference type="GO" id="GO:0031640">
    <property type="term" value="P:killing of cells of another organism"/>
    <property type="evidence" value="ECO:0007669"/>
    <property type="project" value="UniProtKB-KW"/>
</dbReference>
<keyword evidence="10" id="KW-0326">Glycosidase</keyword>
<dbReference type="Pfam" id="PF01183">
    <property type="entry name" value="Glyco_hydro_25"/>
    <property type="match status" value="1"/>
</dbReference>
<evidence type="ECO:0000256" key="7">
    <source>
        <dbReference type="ARBA" id="ARBA00022638"/>
    </source>
</evidence>
<comment type="subcellular location">
    <subcellularLocation>
        <location evidence="2">Secreted</location>
    </subcellularLocation>
</comment>
<comment type="similarity">
    <text evidence="3">Belongs to the glycosyl hydrolase 25 family.</text>
</comment>
<evidence type="ECO:0000256" key="6">
    <source>
        <dbReference type="ARBA" id="ARBA00022529"/>
    </source>
</evidence>
<dbReference type="InterPro" id="IPR002053">
    <property type="entry name" value="Glyco_hydro_25"/>
</dbReference>
<keyword evidence="9" id="KW-1015">Disulfide bond</keyword>
<dbReference type="GO" id="GO:0005576">
    <property type="term" value="C:extracellular region"/>
    <property type="evidence" value="ECO:0007669"/>
    <property type="project" value="UniProtKB-SubCell"/>
</dbReference>
<dbReference type="RefSeq" id="WP_106115366.1">
    <property type="nucleotide sequence ID" value="NZ_PVSR01000069.1"/>
</dbReference>
<evidence type="ECO:0000313" key="12">
    <source>
        <dbReference type="EMBL" id="PRW61667.1"/>
    </source>
</evidence>
<comment type="function">
    <text evidence="11">This enzyme has both lysozyme (acetylmuramidase) and diacetylmuramidase activities.</text>
</comment>
<feature type="non-terminal residue" evidence="12">
    <location>
        <position position="1"/>
    </location>
</feature>
<dbReference type="SMART" id="SM00641">
    <property type="entry name" value="Glyco_25"/>
    <property type="match status" value="1"/>
</dbReference>